<dbReference type="SUPFAM" id="SSF46785">
    <property type="entry name" value="Winged helix' DNA-binding domain"/>
    <property type="match status" value="1"/>
</dbReference>
<keyword evidence="4" id="KW-0804">Transcription</keyword>
<dbReference type="PROSITE" id="PS50931">
    <property type="entry name" value="HTH_LYSR"/>
    <property type="match status" value="1"/>
</dbReference>
<dbReference type="CDD" id="cd08414">
    <property type="entry name" value="PBP2_LTTR_aromatics_like"/>
    <property type="match status" value="1"/>
</dbReference>
<dbReference type="EMBL" id="BLAE01000035">
    <property type="protein sequence ID" value="GES12329.1"/>
    <property type="molecule type" value="Genomic_DNA"/>
</dbReference>
<dbReference type="Gene3D" id="3.40.190.10">
    <property type="entry name" value="Periplasmic binding protein-like II"/>
    <property type="match status" value="2"/>
</dbReference>
<sequence length="330" mass="36077">MELRHLRYFIAIAEEENFHRAAQRLFMSQSPLSRQMRDLQNEMGVELLEPDGRGVRLTPAGRYFADRARSIVASAEAAVDGARQVAAGQIGTVTIGFETGTAYWGHLAGIVGTARRREPRITIQLTPMTGAEQWEALRAGEIALGYGFHPADDPTLTSAVIARDRLGAVLAHDHPLAARDALRVEDFHGQVVLLQPWILYPRLHDDLFAMVRARGVHPDIRTHITDLEAIITLVAAGDGLTFLPEKHTASLALGSAVWRPVAGLHHETLEVVLWRTADADSPLLRPLLNVVRDISPARPHVSDFSGDADARVQSRSGLVEHVGDAVLGAE</sequence>
<dbReference type="Proteomes" id="UP000331127">
    <property type="component" value="Unassembled WGS sequence"/>
</dbReference>
<reference evidence="6 7" key="1">
    <citation type="submission" date="2019-10" db="EMBL/GenBank/DDBJ databases">
        <title>Whole genome shotgun sequence of Acrocarpospora macrocephala NBRC 16266.</title>
        <authorList>
            <person name="Ichikawa N."/>
            <person name="Kimura A."/>
            <person name="Kitahashi Y."/>
            <person name="Komaki H."/>
            <person name="Oguchi A."/>
        </authorList>
    </citation>
    <scope>NUCLEOTIDE SEQUENCE [LARGE SCALE GENOMIC DNA]</scope>
    <source>
        <strain evidence="6 7">NBRC 16266</strain>
    </source>
</reference>
<comment type="caution">
    <text evidence="6">The sequence shown here is derived from an EMBL/GenBank/DDBJ whole genome shotgun (WGS) entry which is preliminary data.</text>
</comment>
<organism evidence="6 7">
    <name type="scientific">Acrocarpospora macrocephala</name>
    <dbReference type="NCBI Taxonomy" id="150177"/>
    <lineage>
        <taxon>Bacteria</taxon>
        <taxon>Bacillati</taxon>
        <taxon>Actinomycetota</taxon>
        <taxon>Actinomycetes</taxon>
        <taxon>Streptosporangiales</taxon>
        <taxon>Streptosporangiaceae</taxon>
        <taxon>Acrocarpospora</taxon>
    </lineage>
</organism>
<dbReference type="Pfam" id="PF03466">
    <property type="entry name" value="LysR_substrate"/>
    <property type="match status" value="1"/>
</dbReference>
<dbReference type="FunFam" id="1.10.10.10:FF:000001">
    <property type="entry name" value="LysR family transcriptional regulator"/>
    <property type="match status" value="1"/>
</dbReference>
<dbReference type="GO" id="GO:0032993">
    <property type="term" value="C:protein-DNA complex"/>
    <property type="evidence" value="ECO:0007669"/>
    <property type="project" value="TreeGrafter"/>
</dbReference>
<keyword evidence="2" id="KW-0805">Transcription regulation</keyword>
<feature type="domain" description="HTH lysR-type" evidence="5">
    <location>
        <begin position="1"/>
        <end position="58"/>
    </location>
</feature>
<evidence type="ECO:0000313" key="6">
    <source>
        <dbReference type="EMBL" id="GES12329.1"/>
    </source>
</evidence>
<dbReference type="PRINTS" id="PR00039">
    <property type="entry name" value="HTHLYSR"/>
</dbReference>
<keyword evidence="7" id="KW-1185">Reference proteome</keyword>
<comment type="similarity">
    <text evidence="1">Belongs to the LysR transcriptional regulatory family.</text>
</comment>
<dbReference type="RefSeq" id="WP_218041351.1">
    <property type="nucleotide sequence ID" value="NZ_BAAAHL010000012.1"/>
</dbReference>
<dbReference type="InterPro" id="IPR036390">
    <property type="entry name" value="WH_DNA-bd_sf"/>
</dbReference>
<dbReference type="Pfam" id="PF00126">
    <property type="entry name" value="HTH_1"/>
    <property type="match status" value="1"/>
</dbReference>
<name>A0A5M3WWK7_9ACTN</name>
<protein>
    <submittedName>
        <fullName evidence="6">LysR family transcriptional regulator</fullName>
    </submittedName>
</protein>
<evidence type="ECO:0000256" key="3">
    <source>
        <dbReference type="ARBA" id="ARBA00023125"/>
    </source>
</evidence>
<proteinExistence type="inferred from homology"/>
<dbReference type="PANTHER" id="PTHR30346:SF0">
    <property type="entry name" value="HCA OPERON TRANSCRIPTIONAL ACTIVATOR HCAR"/>
    <property type="match status" value="1"/>
</dbReference>
<evidence type="ECO:0000256" key="4">
    <source>
        <dbReference type="ARBA" id="ARBA00023163"/>
    </source>
</evidence>
<dbReference type="SUPFAM" id="SSF53850">
    <property type="entry name" value="Periplasmic binding protein-like II"/>
    <property type="match status" value="1"/>
</dbReference>
<dbReference type="AlphaFoldDB" id="A0A5M3WWK7"/>
<dbReference type="InterPro" id="IPR000847">
    <property type="entry name" value="LysR_HTH_N"/>
</dbReference>
<dbReference type="InterPro" id="IPR005119">
    <property type="entry name" value="LysR_subst-bd"/>
</dbReference>
<gene>
    <name evidence="6" type="ORF">Amac_059260</name>
</gene>
<accession>A0A5M3WWK7</accession>
<evidence type="ECO:0000256" key="2">
    <source>
        <dbReference type="ARBA" id="ARBA00023015"/>
    </source>
</evidence>
<dbReference type="GO" id="GO:0003677">
    <property type="term" value="F:DNA binding"/>
    <property type="evidence" value="ECO:0007669"/>
    <property type="project" value="UniProtKB-KW"/>
</dbReference>
<keyword evidence="3" id="KW-0238">DNA-binding</keyword>
<dbReference type="GO" id="GO:0003700">
    <property type="term" value="F:DNA-binding transcription factor activity"/>
    <property type="evidence" value="ECO:0007669"/>
    <property type="project" value="InterPro"/>
</dbReference>
<dbReference type="Gene3D" id="1.10.10.10">
    <property type="entry name" value="Winged helix-like DNA-binding domain superfamily/Winged helix DNA-binding domain"/>
    <property type="match status" value="1"/>
</dbReference>
<evidence type="ECO:0000259" key="5">
    <source>
        <dbReference type="PROSITE" id="PS50931"/>
    </source>
</evidence>
<evidence type="ECO:0000313" key="7">
    <source>
        <dbReference type="Proteomes" id="UP000331127"/>
    </source>
</evidence>
<evidence type="ECO:0000256" key="1">
    <source>
        <dbReference type="ARBA" id="ARBA00009437"/>
    </source>
</evidence>
<dbReference type="InterPro" id="IPR036388">
    <property type="entry name" value="WH-like_DNA-bd_sf"/>
</dbReference>
<dbReference type="PANTHER" id="PTHR30346">
    <property type="entry name" value="TRANSCRIPTIONAL DUAL REGULATOR HCAR-RELATED"/>
    <property type="match status" value="1"/>
</dbReference>